<name>R0L2F5_ANAPL</name>
<dbReference type="EMBL" id="KB744771">
    <property type="protein sequence ID" value="EOA94427.1"/>
    <property type="molecule type" value="Genomic_DNA"/>
</dbReference>
<feature type="compositionally biased region" description="Polar residues" evidence="1">
    <location>
        <begin position="317"/>
        <end position="327"/>
    </location>
</feature>
<gene>
    <name evidence="2" type="ORF">Anapl_15766</name>
</gene>
<feature type="region of interest" description="Disordered" evidence="1">
    <location>
        <begin position="378"/>
        <end position="402"/>
    </location>
</feature>
<reference evidence="3" key="1">
    <citation type="journal article" date="2013" name="Nat. Genet.">
        <title>The duck genome and transcriptome provide insight into an avian influenza virus reservoir species.</title>
        <authorList>
            <person name="Huang Y."/>
            <person name="Li Y."/>
            <person name="Burt D.W."/>
            <person name="Chen H."/>
            <person name="Zhang Y."/>
            <person name="Qian W."/>
            <person name="Kim H."/>
            <person name="Gan S."/>
            <person name="Zhao Y."/>
            <person name="Li J."/>
            <person name="Yi K."/>
            <person name="Feng H."/>
            <person name="Zhu P."/>
            <person name="Li B."/>
            <person name="Liu Q."/>
            <person name="Fairley S."/>
            <person name="Magor K.E."/>
            <person name="Du Z."/>
            <person name="Hu X."/>
            <person name="Goodman L."/>
            <person name="Tafer H."/>
            <person name="Vignal A."/>
            <person name="Lee T."/>
            <person name="Kim K.W."/>
            <person name="Sheng Z."/>
            <person name="An Y."/>
            <person name="Searle S."/>
            <person name="Herrero J."/>
            <person name="Groenen M.A."/>
            <person name="Crooijmans R.P."/>
            <person name="Faraut T."/>
            <person name="Cai Q."/>
            <person name="Webster R.G."/>
            <person name="Aldridge J.R."/>
            <person name="Warren W.C."/>
            <person name="Bartschat S."/>
            <person name="Kehr S."/>
            <person name="Marz M."/>
            <person name="Stadler P.F."/>
            <person name="Smith J."/>
            <person name="Kraus R.H."/>
            <person name="Zhao Y."/>
            <person name="Ren L."/>
            <person name="Fei J."/>
            <person name="Morisson M."/>
            <person name="Kaiser P."/>
            <person name="Griffin D.K."/>
            <person name="Rao M."/>
            <person name="Pitel F."/>
            <person name="Wang J."/>
            <person name="Li N."/>
        </authorList>
    </citation>
    <scope>NUCLEOTIDE SEQUENCE [LARGE SCALE GENOMIC DNA]</scope>
</reference>
<dbReference type="AlphaFoldDB" id="R0L2F5"/>
<proteinExistence type="predicted"/>
<dbReference type="Proteomes" id="UP000296049">
    <property type="component" value="Unassembled WGS sequence"/>
</dbReference>
<accession>R0L2F5</accession>
<keyword evidence="3" id="KW-1185">Reference proteome</keyword>
<evidence type="ECO:0000313" key="3">
    <source>
        <dbReference type="Proteomes" id="UP000296049"/>
    </source>
</evidence>
<organism evidence="2 3">
    <name type="scientific">Anas platyrhynchos</name>
    <name type="common">Mallard</name>
    <name type="synonym">Anas boschas</name>
    <dbReference type="NCBI Taxonomy" id="8839"/>
    <lineage>
        <taxon>Eukaryota</taxon>
        <taxon>Metazoa</taxon>
        <taxon>Chordata</taxon>
        <taxon>Craniata</taxon>
        <taxon>Vertebrata</taxon>
        <taxon>Euteleostomi</taxon>
        <taxon>Archelosauria</taxon>
        <taxon>Archosauria</taxon>
        <taxon>Dinosauria</taxon>
        <taxon>Saurischia</taxon>
        <taxon>Theropoda</taxon>
        <taxon>Coelurosauria</taxon>
        <taxon>Aves</taxon>
        <taxon>Neognathae</taxon>
        <taxon>Galloanserae</taxon>
        <taxon>Anseriformes</taxon>
        <taxon>Anatidae</taxon>
        <taxon>Anatinae</taxon>
        <taxon>Anas</taxon>
    </lineage>
</organism>
<evidence type="ECO:0000256" key="1">
    <source>
        <dbReference type="SAM" id="MobiDB-lite"/>
    </source>
</evidence>
<evidence type="ECO:0000313" key="2">
    <source>
        <dbReference type="EMBL" id="EOA94427.1"/>
    </source>
</evidence>
<protein>
    <submittedName>
        <fullName evidence="2">Uncharacterized protein</fullName>
    </submittedName>
</protein>
<sequence length="426" mass="45964">MFSTSATSLGSFPDEGGMDVLFEFCLLLICEDKVFSGDVPALWLAATYMEVLVQLSCDLGQASAHLKGSQGMIRPSGRTFQKAFSRPKEEALGGFDPSRSSLRSDVLSPKVKLLRGASALLPLLLMPFPISINATWSCTALLFTNSAGLFPRLMQMNAKHIQKCPLQAALGISPPLKKVISVDAKSQKGWRKGAPAKGDPSHQAQSTAVSLLVAPNPQGGRGCFPLVPYNPSTVPLPDEFRMIQWEKDKLQEQMDKISGFVLVEIQVLSNLGSEPLYRKQREKPEELLTACFKRRFLDMSQAPAKYLSSGDGPGNPESPSKTQSGLAAGQNNNMLLARAAEPLSPGIPPAAKATGSAKGKQPARLNSELGGSMLGFGSGTLQINEDEDDDEEDDELHQQHRNRTKLFTVPLAVSQQGCWETLGDAP</sequence>
<feature type="region of interest" description="Disordered" evidence="1">
    <location>
        <begin position="304"/>
        <end position="327"/>
    </location>
</feature>
<feature type="compositionally biased region" description="Acidic residues" evidence="1">
    <location>
        <begin position="384"/>
        <end position="395"/>
    </location>
</feature>